<gene>
    <name evidence="1" type="ORF">CEP52_017462</name>
</gene>
<sequence>MAPVDSLVTRPPTSTTPPPTNLLTLPYELRRGIFCYYFTAEGGYVFNAESEQLTTADGSLIELSLMYTCRSIADETKHLPLTLNSVTFSTMLRDDLSSWAARFEYLSIFQCLLQSDLLVHLRDYITPEIYSQIALKFPHFAPHLEKTVRRYHEDYGGYAAIGDVFPRSAAAFWDDLTKGRMLSRGLMRSSFHHIRVSNWPYASLMFKEAIAYSLQLVKRQEEERFSELINHIFPHWTGSQSPYDLEDIWLKPWAMPDSSVLRKIGQLFGDSAAWQRLEDWYSGCTTSDTDSEAEEQEASWLFREKFRFSAASVAIWFLEGLPNETRRQLRNVVLREDHVSLHSPECHAHGLIPFCKENPRLHIERRISLFQNAFHHVPALTRLTRLVEKTHDEDVPLKTQWITRNLCGWLLEALAAVDAGMPANSFTLVLDGEPDINTCSDIFQQVIHRDIACERVYQKRQAQDGSPTHDRDPVSEFVQEGFPEAIDLLLHQTSILRCNFHPGESWDPDKLADELSSIPLECWKEHDSCAKPRFVYLAPCLPEWRELLLESFDKSRIS</sequence>
<dbReference type="AlphaFoldDB" id="A0A428RR03"/>
<protein>
    <submittedName>
        <fullName evidence="1">Uncharacterized protein</fullName>
    </submittedName>
</protein>
<keyword evidence="2" id="KW-1185">Reference proteome</keyword>
<dbReference type="EMBL" id="NKCK01000569">
    <property type="protein sequence ID" value="RSL79909.1"/>
    <property type="molecule type" value="Genomic_DNA"/>
</dbReference>
<accession>A0A428RR03</accession>
<organism evidence="1 2">
    <name type="scientific">Fusarium oligoseptatum</name>
    <dbReference type="NCBI Taxonomy" id="2604345"/>
    <lineage>
        <taxon>Eukaryota</taxon>
        <taxon>Fungi</taxon>
        <taxon>Dikarya</taxon>
        <taxon>Ascomycota</taxon>
        <taxon>Pezizomycotina</taxon>
        <taxon>Sordariomycetes</taxon>
        <taxon>Hypocreomycetidae</taxon>
        <taxon>Hypocreales</taxon>
        <taxon>Nectriaceae</taxon>
        <taxon>Fusarium</taxon>
        <taxon>Fusarium solani species complex</taxon>
    </lineage>
</organism>
<proteinExistence type="predicted"/>
<evidence type="ECO:0000313" key="2">
    <source>
        <dbReference type="Proteomes" id="UP000287144"/>
    </source>
</evidence>
<comment type="caution">
    <text evidence="1">The sequence shown here is derived from an EMBL/GenBank/DDBJ whole genome shotgun (WGS) entry which is preliminary data.</text>
</comment>
<name>A0A428RR03_9HYPO</name>
<evidence type="ECO:0000313" key="1">
    <source>
        <dbReference type="EMBL" id="RSL79909.1"/>
    </source>
</evidence>
<dbReference type="Proteomes" id="UP000287144">
    <property type="component" value="Unassembled WGS sequence"/>
</dbReference>
<reference evidence="1 2" key="1">
    <citation type="submission" date="2017-06" db="EMBL/GenBank/DDBJ databases">
        <title>Comparative genomic analysis of Ambrosia Fusariam Clade fungi.</title>
        <authorList>
            <person name="Stajich J.E."/>
            <person name="Carrillo J."/>
            <person name="Kijimoto T."/>
            <person name="Eskalen A."/>
            <person name="O'Donnell K."/>
            <person name="Kasson M."/>
        </authorList>
    </citation>
    <scope>NUCLEOTIDE SEQUENCE [LARGE SCALE GENOMIC DNA]</scope>
    <source>
        <strain evidence="1 2">NRRL62579</strain>
    </source>
</reference>